<feature type="transmembrane region" description="Helical" evidence="6">
    <location>
        <begin position="332"/>
        <end position="353"/>
    </location>
</feature>
<proteinExistence type="predicted"/>
<accession>A0A0G1MPS7</accession>
<keyword evidence="3 6" id="KW-0812">Transmembrane</keyword>
<dbReference type="PANTHER" id="PTHR30250:SF28">
    <property type="entry name" value="POLYSACCHARIDE BIOSYNTHESIS PROTEIN"/>
    <property type="match status" value="1"/>
</dbReference>
<organism evidence="7 8">
    <name type="scientific">Candidatus Woesebacteria bacterium GW2011_GWB1_45_5</name>
    <dbReference type="NCBI Taxonomy" id="1618581"/>
    <lineage>
        <taxon>Bacteria</taxon>
        <taxon>Candidatus Woeseibacteriota</taxon>
    </lineage>
</organism>
<name>A0A0G1MPS7_9BACT</name>
<feature type="transmembrane region" description="Helical" evidence="6">
    <location>
        <begin position="46"/>
        <end position="71"/>
    </location>
</feature>
<evidence type="ECO:0000256" key="3">
    <source>
        <dbReference type="ARBA" id="ARBA00022692"/>
    </source>
</evidence>
<feature type="transmembrane region" description="Helical" evidence="6">
    <location>
        <begin position="385"/>
        <end position="405"/>
    </location>
</feature>
<reference evidence="7 8" key="1">
    <citation type="journal article" date="2015" name="Nature">
        <title>rRNA introns, odd ribosomes, and small enigmatic genomes across a large radiation of phyla.</title>
        <authorList>
            <person name="Brown C.T."/>
            <person name="Hug L.A."/>
            <person name="Thomas B.C."/>
            <person name="Sharon I."/>
            <person name="Castelle C.J."/>
            <person name="Singh A."/>
            <person name="Wilkins M.J."/>
            <person name="Williams K.H."/>
            <person name="Banfield J.F."/>
        </authorList>
    </citation>
    <scope>NUCLEOTIDE SEQUENCE [LARGE SCALE GENOMIC DNA]</scope>
</reference>
<keyword evidence="4 6" id="KW-1133">Transmembrane helix</keyword>
<evidence type="ECO:0000313" key="7">
    <source>
        <dbReference type="EMBL" id="KKU10087.1"/>
    </source>
</evidence>
<feature type="transmembrane region" description="Helical" evidence="6">
    <location>
        <begin position="150"/>
        <end position="170"/>
    </location>
</feature>
<keyword evidence="5 6" id="KW-0472">Membrane</keyword>
<dbReference type="InterPro" id="IPR002797">
    <property type="entry name" value="Polysacc_synth"/>
</dbReference>
<sequence>MIQKILKHPLFSGGMIMVGGSLVANAVNYLYHLIMGRILGPVDYGVLASIFSILYIISVVPASASFAIVKFISSAGSEKERKDIYHGIRNFIIKVSLGIFVILAVLTMPVSGFLHIDNFWLIALVAPITYINLITLVNQAVSQGILKFEGSIGPTVISAVFKLGLGLLFVYLGFSVLGAVFGVLLSIVAAYVYSKKFIKRYNRPDSKTPYNLAPFLKYALPVLLQAFAFTSLFTMDIILVKHFLPAFDAGIYAALSTLGKIIYFAVQPITATMFPIVNSRRVKGGNYKNIFYLSFAATIAVSSLVVLFYYLFPNIAIGVLYGKDYLSAKGDLIWMGIFMLFYTACYNLASFLISVDKVKVVWLTGAAAVAQIVAIFIWHGSIREIIQVSLVITVALTGLLTVAYAKN</sequence>
<feature type="transmembrane region" description="Helical" evidence="6">
    <location>
        <begin position="176"/>
        <end position="194"/>
    </location>
</feature>
<dbReference type="AlphaFoldDB" id="A0A0G1MPS7"/>
<dbReference type="InterPro" id="IPR050833">
    <property type="entry name" value="Poly_Biosynth_Transport"/>
</dbReference>
<dbReference type="Pfam" id="PF01943">
    <property type="entry name" value="Polysacc_synt"/>
    <property type="match status" value="1"/>
</dbReference>
<feature type="transmembrane region" description="Helical" evidence="6">
    <location>
        <begin position="91"/>
        <end position="113"/>
    </location>
</feature>
<evidence type="ECO:0000256" key="2">
    <source>
        <dbReference type="ARBA" id="ARBA00022475"/>
    </source>
</evidence>
<keyword evidence="2" id="KW-1003">Cell membrane</keyword>
<evidence type="ECO:0000256" key="5">
    <source>
        <dbReference type="ARBA" id="ARBA00023136"/>
    </source>
</evidence>
<dbReference type="GO" id="GO:0005886">
    <property type="term" value="C:plasma membrane"/>
    <property type="evidence" value="ECO:0007669"/>
    <property type="project" value="UniProtKB-SubCell"/>
</dbReference>
<comment type="subcellular location">
    <subcellularLocation>
        <location evidence="1">Cell membrane</location>
        <topology evidence="1">Multi-pass membrane protein</topology>
    </subcellularLocation>
</comment>
<evidence type="ECO:0000256" key="1">
    <source>
        <dbReference type="ARBA" id="ARBA00004651"/>
    </source>
</evidence>
<feature type="transmembrane region" description="Helical" evidence="6">
    <location>
        <begin position="215"/>
        <end position="239"/>
    </location>
</feature>
<evidence type="ECO:0000256" key="4">
    <source>
        <dbReference type="ARBA" id="ARBA00022989"/>
    </source>
</evidence>
<feature type="transmembrane region" description="Helical" evidence="6">
    <location>
        <begin position="360"/>
        <end position="379"/>
    </location>
</feature>
<gene>
    <name evidence="7" type="ORF">UX13_C0021G0017</name>
</gene>
<feature type="transmembrane region" description="Helical" evidence="6">
    <location>
        <begin position="289"/>
        <end position="312"/>
    </location>
</feature>
<feature type="transmembrane region" description="Helical" evidence="6">
    <location>
        <begin position="119"/>
        <end position="138"/>
    </location>
</feature>
<evidence type="ECO:0000256" key="6">
    <source>
        <dbReference type="SAM" id="Phobius"/>
    </source>
</evidence>
<evidence type="ECO:0000313" key="8">
    <source>
        <dbReference type="Proteomes" id="UP000034329"/>
    </source>
</evidence>
<dbReference type="PANTHER" id="PTHR30250">
    <property type="entry name" value="PST FAMILY PREDICTED COLANIC ACID TRANSPORTER"/>
    <property type="match status" value="1"/>
</dbReference>
<feature type="transmembrane region" description="Helical" evidence="6">
    <location>
        <begin position="12"/>
        <end position="34"/>
    </location>
</feature>
<dbReference type="EMBL" id="LCLA01000021">
    <property type="protein sequence ID" value="KKU10087.1"/>
    <property type="molecule type" value="Genomic_DNA"/>
</dbReference>
<feature type="transmembrane region" description="Helical" evidence="6">
    <location>
        <begin position="251"/>
        <end position="277"/>
    </location>
</feature>
<protein>
    <submittedName>
        <fullName evidence="7">Capsular polysaccharide biosynthesis protein</fullName>
    </submittedName>
</protein>
<dbReference type="Proteomes" id="UP000034329">
    <property type="component" value="Unassembled WGS sequence"/>
</dbReference>
<comment type="caution">
    <text evidence="7">The sequence shown here is derived from an EMBL/GenBank/DDBJ whole genome shotgun (WGS) entry which is preliminary data.</text>
</comment>